<sequence>MKLRRRRASEVPPKIRSFINGVVAAPLESIEEPLKSFFWDFDKGDFHHWVDLFNHFDSFFEKYIKSRKDLQVEDDFLELDPPFPREAVLQILRVVRIILDNCTNKHFCSSYEHHLSSLLASTDADVVEACLQVLSSFLRKSIGKHIIRDASLSSKLFAFAQGWGGKDEGIGLVACAVEDVSDPVPQELGSTLHFEFYAVNESLKENLAAEQSTQGLQIIHMPKVYTCENSDNELLHKLVEEYKVPRGLRFSLLTKLRFARAFSSFAGRQQYTCIRLHAFVVLVQACGDTDDLVSFFNTEPEFINELVTLLSYEDAVPEKIRILSLFSLVALCQDRSRQPTVLSAVTSGGHRGILSSLMQKAIDAVVSKSSKYSVAFAEALLSLVTVLVSSSSGCSAMREAGFIPTLLPLLKNTDPQHLHLVSTCVHVLEAFMDYSNPAAALFRDLGGLDDTIFRLKVEVSHIENGSKQEGTSVEMDSPECSNSQVVAGTSSELDSMQPLYSEALVSYHRRSLMKALLRAISLGTYAPGTTARVYGSEESLLPHCLYMIFRKAKDFGGGMFSLAAIVMSDLIHKDPTCYSILEEAGLPSAFLDAIMDSVLCSAEAITCIPQCLDALCLSNSGLQAVKDRNALRCFVKIFTSRMYLRVLMGDTPSSLSSGLDELMRHASSLRGHGVDMLIEILKTIEKIGSGPDAASSTTETPSSSSVPMDTDVLDRLGNGPDSGESNNIENPEKHPEPSSDTSLLNVESFLPDCVNNVARLLETILQNSDTCRIFVEKKGIEAVLQLFTLPLMPSSVSVGQNISVAFKNFSPHHSASLARALCLFLREHLKSTNELLASIGGMQLALVDKIRRTKVLRCLSSLEGTLALSNSLSKGTTNLVSELGTSDADVLRDLGVAYREILWQVSICCDSKVDEKRNNEAEAENVNAAVGGNADITTAASNTVERESDDDAGMPVVRYMNPVSVRNSSHPHWGLERDFVSVVRSGEGFSRRSRHGLARIRGGRTGRHLDALHIDPEASVSNTETSSSQDVKKKSPEVLVMENLIKLASTIRSFFTTLVKGFPSSNRRRAEAASLSTASKNIGTAVAKVFLEALSFPGYNVSSGLDTSLSVKCQYLGKVVDDMAALTFDSRRRICYTVMINNFYVQGTFKELLNTFEATSQLLWTLPYFASTSGVDHEKSEGSKLSHSTWLLDTLQSYCRLLEFFVNSTYLLSPTSTFQAQLLVQPVAVGLSIGLFPVPRDPEVFVRMLQSQVLDVILPVWNHSMFPGCNPGFITTIVTLVTHIYCGVGDAKRSRGGGSGGANQSFMPPPPDESTISTIVEMGFTRARAEEALRRVETNSVEMAMEWLFSHAEDPVQEDDELARALALSLGNSSETPKVDNIEKLADVQTEVAEAKTLPIDDILDVTMKLFQSSDSMAFPLTDLLVTFCNRNKGEDHPKVISYLIQQLKLCPLEASKETSTLCMVSHSLALLLAEDVTAREIAVKNGIVSVATDILIKFLVGTGSQDALLVPKCISALLLILDNLLQSRPKFSYDSKEGTRAGSLPDSKQEQASLSVPQAGTDEKSTPVSVDKGKDSAFEKIFGKSTGYLTVEEGNRVLTVACDLIKRHVPAMVMQAVLLLCARLTKTHALALQFLENGCMIDLFSIPKTCFFPGYDTVASAIIRHLIEDPQTLQTAMELEVRQALSGSRHAGRVPPRVFLTSMASLISRDPEVFMKAATNICQVEMTGGRAVVVLSKEKEKEKEKSKAPGVEIGASSTECVRIPENKSQDGPTKCGKGQKKIPANLTQVVDHLLEIVLKYSSSNPEEDCTRSANAMDVDESAANKGKTKVDDTRKELDSLSERSAGLAKVTFVLKLLSDILLMYVHAVGIILKRDLEMCQLRGHNQLEYPGHGGIVHHVMHQLLHPCMDKTSGTGSDEWRGKLSEKASWFLVVLCGRSSEGRRRVINVLVKALSSFANSASNSSKHNLLPDKKVAAFVDLVYTILSKNSSSSNVPGSGCSPDIAKGMIDGGMIPCLSSILQVLDLDHPDAPKVVNIILKALEGLTRAANAVEQLTLSDLANKKKSVSLSTRSDNQMINTPVDQIPVGNRSSTQHAITGTDDADQHHEETTQDEGGHQSNLNQPAEQELRIEMDETENANHSVDETGMGFMHEEMEDGGVLRDSDQIEMTFHVESRGGDNTGDEDDDMGDDGEDDEDDDDGDDEDEDIAEDGTALMSLADTDVEDHDETGLGDEYNDDMIDEEDDDYHENRVIEVRWREALDGVLGQPGADSGLIDIAAEPFEGVNVDDLFGLRRPLGFDRRRQQSRTSFERSGTEGNGLQHPLLLRPSQSGDLGSMWSSGGNSSRDLESLSGGSFDVANFYMFDTPVLPFDHVQSTVFGDRVGGAAPPPPADFSVGLESLRASGRRGPGDGRWTDDGQPQAGGQAAAIAQAVEEQFMSQLRSTAPSSSSAERHSLDSGSLGSQSDSPLGNDNQLAAEGVDSDALQNEGRHSENDQNTLHQELNEMVENVVSQEQVQPNMVVEQTGELRAQGLCPDVVNNATDGHDNMEIGEGNGSVHELQELSATEDEESNHLIIATDNVPNSGDHHAIVTGNVDVDMNADSEANQGGEPLPSIAVIEESSSGQNTQIAQDNGQTGQSDETDATVVAPNANGIDPTFLEALPADLREEVLASQQAQSAPAPVSAPVPATAEDIDPEFLAALPPDIQAEVLAQQRAQRAAHQADGQPVDMDNASIIATFPADLREEVLLTSSEAVLSALPSPLLAEAQMLRDRAMSHYQARSLFGSSHRIDNRRNGLGFDRQTVIDRGVGVTIGRRTSSALLESLKMKEVEGEPLLDPDALKALIRLLRLAQPLGKGLLQRLFLNLSAHSRTRAILVFLLLDMIKMEAEGPVGGFTVVNSQRLYGCLSNVVYGRSQLLDGLPPLVLRRVLEILTYLATNHSSVANLLFYFDSSLVPESLNLKYHDKKNCKGKEKVVEGADISHPVGLEGDIPILLFVKLLNQPLFLRSIAHLEQVMGLLQVVVYTASSKLDCQLHAEQAVTSSQGLLGNEAADHPQEDSSSAGAEPSQNDKSVNDGLSTSDDQKSVNMYDIFMKLPQTDLHNLCSLLGLEGLSDKVYLLTGEVLKKLASVAPPHRKFFIVELSDLAHSLSSSAIRELITLRNTQMLGLSAGSMAGAAVLRILQTLSSLTVPGIDGSKGVKSDDNQEHVIMWKLNVSLEPLWQELSECISVTETQLTQSSFSSVMSNANAGENVQGSSSPLLPGTQRLLPFIEAFLVLCEKLQANNSLLQQDDAYATATEVKEFSGNSSPSGVRMDGAVTFARFAEKHRRLLNAFVRQNPGLLEKSLSMMLKAPRLIDFDNKRSYFRSRIRQQHDQHLTGPLRISVRRAYVLEDSYNQLRMRPSQDLKGRLNVHFQGEEGIDAGGLTREWYQLLSRVIFDKGALLFTTGGNNATFQPNPNSVYQTEHLSYFKFVGRVVAKALFDGQLLDVYFTRSFYKHILGVKVTYHDIEAVDPDYYKNLKWLLENDVSDILDLTFSMDADEEKHILYEKTEVTDYELKPGGRNIRVTEETKHEYVDLVAEHILTNAIRPQINSFLEGFNELIPHDLISIFNDKELELLISGLPEINLDDLKANTEYTGYTVGSNVAVWFWEVVKAFNKEDRARLLQFVTGTSKVPLEGFKALQGISGPQRFQIHKAYGAPERLPSAHTCFNQLDLPEYPSKEQLQERLLLAIHEASEGFGFG</sequence>
<comment type="caution">
    <text evidence="1">The sequence shown here is derived from an EMBL/GenBank/DDBJ whole genome shotgun (WGS) entry which is preliminary data.</text>
</comment>
<accession>A0ACB8ZZC1</accession>
<protein>
    <submittedName>
        <fullName evidence="1">Uncharacterized protein</fullName>
    </submittedName>
</protein>
<evidence type="ECO:0000313" key="1">
    <source>
        <dbReference type="EMBL" id="KAI3703086.1"/>
    </source>
</evidence>
<proteinExistence type="predicted"/>
<dbReference type="Proteomes" id="UP001055879">
    <property type="component" value="Linkage Group LG09"/>
</dbReference>
<dbReference type="EMBL" id="CM042055">
    <property type="protein sequence ID" value="KAI3703086.1"/>
    <property type="molecule type" value="Genomic_DNA"/>
</dbReference>
<reference evidence="2" key="1">
    <citation type="journal article" date="2022" name="Mol. Ecol. Resour.">
        <title>The genomes of chicory, endive, great burdock and yacon provide insights into Asteraceae palaeo-polyploidization history and plant inulin production.</title>
        <authorList>
            <person name="Fan W."/>
            <person name="Wang S."/>
            <person name="Wang H."/>
            <person name="Wang A."/>
            <person name="Jiang F."/>
            <person name="Liu H."/>
            <person name="Zhao H."/>
            <person name="Xu D."/>
            <person name="Zhang Y."/>
        </authorList>
    </citation>
    <scope>NUCLEOTIDE SEQUENCE [LARGE SCALE GENOMIC DNA]</scope>
    <source>
        <strain evidence="2">cv. Niubang</strain>
    </source>
</reference>
<name>A0ACB8ZZC1_ARCLA</name>
<keyword evidence="2" id="KW-1185">Reference proteome</keyword>
<reference evidence="1 2" key="2">
    <citation type="journal article" date="2022" name="Mol. Ecol. Resour.">
        <title>The genomes of chicory, endive, great burdock and yacon provide insights into Asteraceae paleo-polyploidization history and plant inulin production.</title>
        <authorList>
            <person name="Fan W."/>
            <person name="Wang S."/>
            <person name="Wang H."/>
            <person name="Wang A."/>
            <person name="Jiang F."/>
            <person name="Liu H."/>
            <person name="Zhao H."/>
            <person name="Xu D."/>
            <person name="Zhang Y."/>
        </authorList>
    </citation>
    <scope>NUCLEOTIDE SEQUENCE [LARGE SCALE GENOMIC DNA]</scope>
    <source>
        <strain evidence="2">cv. Niubang</strain>
    </source>
</reference>
<gene>
    <name evidence="1" type="ORF">L6452_28841</name>
</gene>
<evidence type="ECO:0000313" key="2">
    <source>
        <dbReference type="Proteomes" id="UP001055879"/>
    </source>
</evidence>
<organism evidence="1 2">
    <name type="scientific">Arctium lappa</name>
    <name type="common">Greater burdock</name>
    <name type="synonym">Lappa major</name>
    <dbReference type="NCBI Taxonomy" id="4217"/>
    <lineage>
        <taxon>Eukaryota</taxon>
        <taxon>Viridiplantae</taxon>
        <taxon>Streptophyta</taxon>
        <taxon>Embryophyta</taxon>
        <taxon>Tracheophyta</taxon>
        <taxon>Spermatophyta</taxon>
        <taxon>Magnoliopsida</taxon>
        <taxon>eudicotyledons</taxon>
        <taxon>Gunneridae</taxon>
        <taxon>Pentapetalae</taxon>
        <taxon>asterids</taxon>
        <taxon>campanulids</taxon>
        <taxon>Asterales</taxon>
        <taxon>Asteraceae</taxon>
        <taxon>Carduoideae</taxon>
        <taxon>Cardueae</taxon>
        <taxon>Arctiinae</taxon>
        <taxon>Arctium</taxon>
    </lineage>
</organism>